<feature type="region of interest" description="Disordered" evidence="8">
    <location>
        <begin position="400"/>
        <end position="479"/>
    </location>
</feature>
<dbReference type="PROSITE" id="PS51421">
    <property type="entry name" value="RAS"/>
    <property type="match status" value="1"/>
</dbReference>
<dbReference type="AlphaFoldDB" id="A0A6P6Y380"/>
<feature type="compositionally biased region" description="Low complexity" evidence="8">
    <location>
        <begin position="450"/>
        <end position="470"/>
    </location>
</feature>
<comment type="subcellular location">
    <subcellularLocation>
        <location evidence="1">Cell membrane</location>
        <topology evidence="1">Lipid-anchor</topology>
    </subcellularLocation>
</comment>
<dbReference type="NCBIfam" id="TIGR00231">
    <property type="entry name" value="small_GTP"/>
    <property type="match status" value="1"/>
</dbReference>
<keyword evidence="6" id="KW-0449">Lipoprotein</keyword>
<accession>A0A6P6Y380</accession>
<keyword evidence="9" id="KW-1185">Reference proteome</keyword>
<dbReference type="GO" id="GO:0003924">
    <property type="term" value="F:GTPase activity"/>
    <property type="evidence" value="ECO:0007669"/>
    <property type="project" value="InterPro"/>
</dbReference>
<evidence type="ECO:0000256" key="2">
    <source>
        <dbReference type="ARBA" id="ARBA00022475"/>
    </source>
</evidence>
<dbReference type="GO" id="GO:0005886">
    <property type="term" value="C:plasma membrane"/>
    <property type="evidence" value="ECO:0007669"/>
    <property type="project" value="UniProtKB-SubCell"/>
</dbReference>
<protein>
    <submittedName>
        <fullName evidence="10">Homeobox protein cut-like isoform X1</fullName>
    </submittedName>
</protein>
<dbReference type="InParanoid" id="A0A6P6Y380"/>
<evidence type="ECO:0000256" key="8">
    <source>
        <dbReference type="SAM" id="MobiDB-lite"/>
    </source>
</evidence>
<evidence type="ECO:0000313" key="10">
    <source>
        <dbReference type="RefSeq" id="XP_027199511.1"/>
    </source>
</evidence>
<evidence type="ECO:0000256" key="6">
    <source>
        <dbReference type="ARBA" id="ARBA00023288"/>
    </source>
</evidence>
<evidence type="ECO:0000256" key="4">
    <source>
        <dbReference type="ARBA" id="ARBA00023134"/>
    </source>
</evidence>
<dbReference type="SUPFAM" id="SSF52540">
    <property type="entry name" value="P-loop containing nucleoside triphosphate hydrolases"/>
    <property type="match status" value="1"/>
</dbReference>
<keyword evidence="4" id="KW-0547">Nucleotide-binding</keyword>
<evidence type="ECO:0000256" key="3">
    <source>
        <dbReference type="ARBA" id="ARBA00022481"/>
    </source>
</evidence>
<feature type="compositionally biased region" description="Acidic residues" evidence="8">
    <location>
        <begin position="302"/>
        <end position="323"/>
    </location>
</feature>
<feature type="compositionally biased region" description="Low complexity" evidence="8">
    <location>
        <begin position="52"/>
        <end position="65"/>
    </location>
</feature>
<dbReference type="InterPro" id="IPR005225">
    <property type="entry name" value="Small_GTP-bd"/>
</dbReference>
<evidence type="ECO:0000256" key="1">
    <source>
        <dbReference type="ARBA" id="ARBA00004193"/>
    </source>
</evidence>
<feature type="compositionally biased region" description="Basic residues" evidence="8">
    <location>
        <begin position="340"/>
        <end position="349"/>
    </location>
</feature>
<evidence type="ECO:0000256" key="7">
    <source>
        <dbReference type="ARBA" id="ARBA00038061"/>
    </source>
</evidence>
<feature type="compositionally biased region" description="Basic and acidic residues" evidence="8">
    <location>
        <begin position="324"/>
        <end position="339"/>
    </location>
</feature>
<dbReference type="Pfam" id="PF00071">
    <property type="entry name" value="Ras"/>
    <property type="match status" value="1"/>
</dbReference>
<dbReference type="RefSeq" id="XP_027199511.1">
    <property type="nucleotide sequence ID" value="XM_027343710.1"/>
</dbReference>
<comment type="similarity">
    <text evidence="7">Belongs to the small GTPase superfamily. RasD family.</text>
</comment>
<dbReference type="OrthoDB" id="265044at2759"/>
<keyword evidence="3" id="KW-0488">Methylation</keyword>
<dbReference type="SMART" id="SM00175">
    <property type="entry name" value="RAB"/>
    <property type="match status" value="1"/>
</dbReference>
<feature type="compositionally biased region" description="Basic residues" evidence="8">
    <location>
        <begin position="403"/>
        <end position="415"/>
    </location>
</feature>
<name>A0A6P6Y380_DERPT</name>
<keyword evidence="2" id="KW-1003">Cell membrane</keyword>
<dbReference type="InterPro" id="IPR027417">
    <property type="entry name" value="P-loop_NTPase"/>
</dbReference>
<sequence>MQNNDASFTSTSSSSQHHHQQQQQQQPQQQWSSFSRPMSSQAMTKRDRYQYSPSMSLSASTSPQPQLSPSNKQPSPIMMMMMMNKSPSTSAATITTNNIAARSPTDQLLANYQCGTLNASTPPLSRRRRHSKLHLRIASELSVDQSESNSNTISNIRQESNSSVQNLNQINNNSNVRPMKERYRIVILGSSAVGKTAIVERFLYGLFSERHCATVEELHKGEYEIPGGGCIPLEILDTSGSFEFPAMRRLAISTGDAFALVYSIDDQSSFEEIKNIREMIKEIKGNQQPMPPIVVVGNKADLDDDDDDVDVDENNDDDDDDNDVDHNNDNQNDEQDRQKKITKQTTKRRQVKMEMAECECIDWEHGFVECSAKMNKNIVNIFSCMLIQARLNGTLNVLPKYSSKGHHHHHHHNHPHIQDHHQQQQQQQGSGNRFQQRRRSSLPISELFHRSSSSSSTTSRSISGHGNSSSFTKNSCTPS</sequence>
<feature type="compositionally biased region" description="Low complexity" evidence="8">
    <location>
        <begin position="7"/>
        <end position="35"/>
    </location>
</feature>
<dbReference type="Proteomes" id="UP000515146">
    <property type="component" value="Unplaced"/>
</dbReference>
<dbReference type="OMA" id="ELAECEC"/>
<dbReference type="SMART" id="SM00173">
    <property type="entry name" value="RAS"/>
    <property type="match status" value="1"/>
</dbReference>
<dbReference type="InterPro" id="IPR001806">
    <property type="entry name" value="Small_GTPase"/>
</dbReference>
<dbReference type="KEGG" id="dpte:113793652"/>
<feature type="region of interest" description="Disordered" evidence="8">
    <location>
        <begin position="287"/>
        <end position="349"/>
    </location>
</feature>
<proteinExistence type="inferred from homology"/>
<reference evidence="10" key="1">
    <citation type="submission" date="2025-08" db="UniProtKB">
        <authorList>
            <consortium name="RefSeq"/>
        </authorList>
    </citation>
    <scope>IDENTIFICATION</scope>
    <source>
        <strain evidence="10">Airmid</strain>
    </source>
</reference>
<evidence type="ECO:0000313" key="9">
    <source>
        <dbReference type="Proteomes" id="UP000515146"/>
    </source>
</evidence>
<dbReference type="Gene3D" id="3.40.50.300">
    <property type="entry name" value="P-loop containing nucleotide triphosphate hydrolases"/>
    <property type="match status" value="1"/>
</dbReference>
<dbReference type="InterPro" id="IPR052236">
    <property type="entry name" value="Small_GTPase_RasD"/>
</dbReference>
<dbReference type="PROSITE" id="PS51419">
    <property type="entry name" value="RAB"/>
    <property type="match status" value="1"/>
</dbReference>
<dbReference type="SMART" id="SM00174">
    <property type="entry name" value="RHO"/>
    <property type="match status" value="1"/>
</dbReference>
<keyword evidence="4" id="KW-0342">GTP-binding</keyword>
<evidence type="ECO:0000256" key="5">
    <source>
        <dbReference type="ARBA" id="ARBA00023136"/>
    </source>
</evidence>
<dbReference type="PANTHER" id="PTHR46149">
    <property type="entry name" value="MIP08469P"/>
    <property type="match status" value="1"/>
</dbReference>
<dbReference type="PRINTS" id="PR00449">
    <property type="entry name" value="RASTRNSFRMNG"/>
</dbReference>
<gene>
    <name evidence="10" type="primary">LOC113793652</name>
</gene>
<dbReference type="GO" id="GO:0005525">
    <property type="term" value="F:GTP binding"/>
    <property type="evidence" value="ECO:0007669"/>
    <property type="project" value="UniProtKB-KW"/>
</dbReference>
<organism evidence="9 10">
    <name type="scientific">Dermatophagoides pteronyssinus</name>
    <name type="common">European house dust mite</name>
    <dbReference type="NCBI Taxonomy" id="6956"/>
    <lineage>
        <taxon>Eukaryota</taxon>
        <taxon>Metazoa</taxon>
        <taxon>Ecdysozoa</taxon>
        <taxon>Arthropoda</taxon>
        <taxon>Chelicerata</taxon>
        <taxon>Arachnida</taxon>
        <taxon>Acari</taxon>
        <taxon>Acariformes</taxon>
        <taxon>Sarcoptiformes</taxon>
        <taxon>Astigmata</taxon>
        <taxon>Psoroptidia</taxon>
        <taxon>Analgoidea</taxon>
        <taxon>Pyroglyphidae</taxon>
        <taxon>Dermatophagoidinae</taxon>
        <taxon>Dermatophagoides</taxon>
    </lineage>
</organism>
<keyword evidence="5" id="KW-0472">Membrane</keyword>
<feature type="region of interest" description="Disordered" evidence="8">
    <location>
        <begin position="1"/>
        <end position="76"/>
    </location>
</feature>